<dbReference type="GeneID" id="94376846"/>
<evidence type="ECO:0000256" key="1">
    <source>
        <dbReference type="ARBA" id="ARBA00004496"/>
    </source>
</evidence>
<organism evidence="7 8">
    <name type="scientific">Brevundimonas nasdae</name>
    <dbReference type="NCBI Taxonomy" id="172043"/>
    <lineage>
        <taxon>Bacteria</taxon>
        <taxon>Pseudomonadati</taxon>
        <taxon>Pseudomonadota</taxon>
        <taxon>Alphaproteobacteria</taxon>
        <taxon>Caulobacterales</taxon>
        <taxon>Caulobacteraceae</taxon>
        <taxon>Brevundimonas</taxon>
    </lineage>
</organism>
<comment type="subcellular location">
    <subcellularLocation>
        <location evidence="1 6">Cytoplasm</location>
    </subcellularLocation>
</comment>
<dbReference type="Pfam" id="PF00702">
    <property type="entry name" value="Hydrolase"/>
    <property type="match status" value="1"/>
</dbReference>
<evidence type="ECO:0000256" key="6">
    <source>
        <dbReference type="PIRNR" id="PIRNR004682"/>
    </source>
</evidence>
<dbReference type="PIRSF" id="PIRSF004682">
    <property type="entry name" value="GmhB"/>
    <property type="match status" value="1"/>
</dbReference>
<protein>
    <recommendedName>
        <fullName evidence="5 6">D,D-heptose 1,7-bisphosphate phosphatase</fullName>
        <ecNumber evidence="6">3.1.3.-</ecNumber>
    </recommendedName>
</protein>
<dbReference type="InterPro" id="IPR006439">
    <property type="entry name" value="HAD-SF_hydro_IA"/>
</dbReference>
<dbReference type="EMBL" id="CP080034">
    <property type="protein sequence ID" value="QYC10095.1"/>
    <property type="molecule type" value="Genomic_DNA"/>
</dbReference>
<keyword evidence="2" id="KW-0479">Metal-binding</keyword>
<dbReference type="NCBIfam" id="TIGR01662">
    <property type="entry name" value="HAD-SF-IIIA"/>
    <property type="match status" value="1"/>
</dbReference>
<evidence type="ECO:0000256" key="5">
    <source>
        <dbReference type="ARBA" id="ARBA00031828"/>
    </source>
</evidence>
<name>A0ABX8TJZ4_9CAUL</name>
<gene>
    <name evidence="7" type="ORF">KWG56_16270</name>
</gene>
<dbReference type="InterPro" id="IPR006543">
    <property type="entry name" value="Histidinol-phos"/>
</dbReference>
<dbReference type="PANTHER" id="PTHR42891:SF1">
    <property type="entry name" value="D-GLYCERO-BETA-D-MANNO-HEPTOSE-1,7-BISPHOSPHATE 7-PHOSPHATASE"/>
    <property type="match status" value="1"/>
</dbReference>
<evidence type="ECO:0000313" key="8">
    <source>
        <dbReference type="Proteomes" id="UP000824334"/>
    </source>
</evidence>
<dbReference type="CDD" id="cd07503">
    <property type="entry name" value="HAD_HisB-N"/>
    <property type="match status" value="1"/>
</dbReference>
<keyword evidence="6" id="KW-0963">Cytoplasm</keyword>
<dbReference type="InterPro" id="IPR006549">
    <property type="entry name" value="HAD-SF_hydro_IIIA"/>
</dbReference>
<keyword evidence="8" id="KW-1185">Reference proteome</keyword>
<dbReference type="RefSeq" id="WP_219352934.1">
    <property type="nucleotide sequence ID" value="NZ_CP080034.1"/>
</dbReference>
<proteinExistence type="inferred from homology"/>
<evidence type="ECO:0000313" key="7">
    <source>
        <dbReference type="EMBL" id="QYC10095.1"/>
    </source>
</evidence>
<dbReference type="PANTHER" id="PTHR42891">
    <property type="entry name" value="D-GLYCERO-BETA-D-MANNO-HEPTOSE-1,7-BISPHOSPHATE 7-PHOSPHATASE"/>
    <property type="match status" value="1"/>
</dbReference>
<comment type="similarity">
    <text evidence="6">Belongs to the gmhB family.</text>
</comment>
<keyword evidence="3 6" id="KW-0378">Hydrolase</keyword>
<evidence type="ECO:0000256" key="4">
    <source>
        <dbReference type="ARBA" id="ARBA00023277"/>
    </source>
</evidence>
<reference evidence="7 8" key="1">
    <citation type="submission" date="2021-07" db="EMBL/GenBank/DDBJ databases">
        <title>Isolation and characterization of bacteria from a gold mining with a capacity of golden bioaccumulation.</title>
        <authorList>
            <person name="Yang X.J."/>
        </authorList>
    </citation>
    <scope>NUCLEOTIDE SEQUENCE [LARGE SCALE GENOMIC DNA]</scope>
    <source>
        <strain evidence="7 8">Au29</strain>
    </source>
</reference>
<keyword evidence="4 6" id="KW-0119">Carbohydrate metabolism</keyword>
<dbReference type="Proteomes" id="UP000824334">
    <property type="component" value="Chromosome"/>
</dbReference>
<evidence type="ECO:0000256" key="3">
    <source>
        <dbReference type="ARBA" id="ARBA00022801"/>
    </source>
</evidence>
<sequence length="169" mass="18187">MSGAPAAFLDRDGVLIEDCGYPHKPEHLVLIPGAAEAVRRLKSLGYLTVIVTNQSGVARGLFTEDQMHDFNALLIAQLAQDGGVIDAVYAAPYHADAVIERYRHPDHPDRKPNPGMLLRAIEEHGIDPSKSLMIGDQPTDVEAARRAGVAGHLFKGDNLDAFVQSLTAG</sequence>
<evidence type="ECO:0000256" key="2">
    <source>
        <dbReference type="ARBA" id="ARBA00022723"/>
    </source>
</evidence>
<dbReference type="EC" id="3.1.3.-" evidence="6"/>
<dbReference type="NCBIfam" id="TIGR01549">
    <property type="entry name" value="HAD-SF-IA-v1"/>
    <property type="match status" value="1"/>
</dbReference>
<dbReference type="NCBIfam" id="TIGR01656">
    <property type="entry name" value="Histidinol-ppas"/>
    <property type="match status" value="1"/>
</dbReference>
<accession>A0ABX8TJZ4</accession>
<dbReference type="GO" id="GO:0016787">
    <property type="term" value="F:hydrolase activity"/>
    <property type="evidence" value="ECO:0007669"/>
    <property type="project" value="UniProtKB-KW"/>
</dbReference>
<dbReference type="InterPro" id="IPR004446">
    <property type="entry name" value="Heptose_bisP_phosphatase"/>
</dbReference>